<evidence type="ECO:0000313" key="1">
    <source>
        <dbReference type="EMBL" id="ACB80005.1"/>
    </source>
</evidence>
<reference evidence="1" key="1">
    <citation type="submission" date="2008-04" db="EMBL/GenBank/DDBJ databases">
        <title>Complete sequence of chromosome of Methylobacterium populi BJ001.</title>
        <authorList>
            <consortium name="US DOE Joint Genome Institute"/>
            <person name="Copeland A."/>
            <person name="Lucas S."/>
            <person name="Lapidus A."/>
            <person name="Glavina del Rio T."/>
            <person name="Dalin E."/>
            <person name="Tice H."/>
            <person name="Bruce D."/>
            <person name="Goodwin L."/>
            <person name="Pitluck S."/>
            <person name="Chertkov O."/>
            <person name="Brettin T."/>
            <person name="Detter J.C."/>
            <person name="Han C."/>
            <person name="Kuske C.R."/>
            <person name="Schmutz J."/>
            <person name="Larimer F."/>
            <person name="Land M."/>
            <person name="Hauser L."/>
            <person name="Kyrpides N."/>
            <person name="Mikhailova N."/>
            <person name="Marx C."/>
            <person name="Richardson P."/>
        </authorList>
    </citation>
    <scope>NUCLEOTIDE SEQUENCE [LARGE SCALE GENOMIC DNA]</scope>
    <source>
        <strain evidence="1">BJ001</strain>
    </source>
</reference>
<name>B1ZII5_METPB</name>
<evidence type="ECO:0000313" key="2">
    <source>
        <dbReference type="Proteomes" id="UP000007136"/>
    </source>
</evidence>
<dbReference type="Proteomes" id="UP000007136">
    <property type="component" value="Chromosome"/>
</dbReference>
<gene>
    <name evidence="1" type="ordered locus">Mpop_1842</name>
</gene>
<proteinExistence type="predicted"/>
<sequence length="148" mass="16105">MPETYQTGLPALPTVTLSRRRDVMGHPAVRRARHALVRPLRAAGEPRGGYLVTGADGAELGILVCVELGRKPAFAVVPVEGSGPPARVEGRHAAAGVLALYVVQRGLRAARDEAEREAREERERARRLLDPFDRDALATLTPWGFRPT</sequence>
<dbReference type="KEGG" id="mpo:Mpop_1842"/>
<dbReference type="eggNOG" id="ENOG502ZZAC">
    <property type="taxonomic scope" value="Bacteria"/>
</dbReference>
<dbReference type="RefSeq" id="WP_012453751.1">
    <property type="nucleotide sequence ID" value="NC_010725.1"/>
</dbReference>
<protein>
    <submittedName>
        <fullName evidence="1">Uncharacterized protein</fullName>
    </submittedName>
</protein>
<organism evidence="1 2">
    <name type="scientific">Methylorubrum populi (strain ATCC BAA-705 / NCIMB 13946 / BJ001)</name>
    <name type="common">Methylobacterium populi</name>
    <dbReference type="NCBI Taxonomy" id="441620"/>
    <lineage>
        <taxon>Bacteria</taxon>
        <taxon>Pseudomonadati</taxon>
        <taxon>Pseudomonadota</taxon>
        <taxon>Alphaproteobacteria</taxon>
        <taxon>Hyphomicrobiales</taxon>
        <taxon>Methylobacteriaceae</taxon>
        <taxon>Methylorubrum</taxon>
    </lineage>
</organism>
<dbReference type="EMBL" id="CP001029">
    <property type="protein sequence ID" value="ACB80005.1"/>
    <property type="molecule type" value="Genomic_DNA"/>
</dbReference>
<dbReference type="HOGENOM" id="CLU_1756735_0_0_5"/>
<accession>B1ZII5</accession>
<dbReference type="AlphaFoldDB" id="B1ZII5"/>